<feature type="domain" description="DUF3645" evidence="9">
    <location>
        <begin position="2417"/>
        <end position="2445"/>
    </location>
</feature>
<comment type="catalytic activity">
    <reaction evidence="1">
        <text>Thiol-dependent hydrolysis of ester, thioester, amide, peptide and isopeptide bonds formed by the C-terminal Gly of ubiquitin (a 76-residue protein attached to proteins as an intracellular targeting signal).</text>
        <dbReference type="EC" id="3.4.19.12"/>
    </reaction>
</comment>
<evidence type="ECO:0000259" key="8">
    <source>
        <dbReference type="Pfam" id="PF12340"/>
    </source>
</evidence>
<keyword evidence="11" id="KW-1185">Reference proteome</keyword>
<evidence type="ECO:0000256" key="5">
    <source>
        <dbReference type="ARBA" id="ARBA00022801"/>
    </source>
</evidence>
<dbReference type="Pfam" id="PF20255">
    <property type="entry name" value="DUF6606"/>
    <property type="match status" value="1"/>
</dbReference>
<dbReference type="RefSeq" id="XP_065653127.1">
    <property type="nucleotide sequence ID" value="XM_065797055.1"/>
</dbReference>
<evidence type="ECO:0000259" key="10">
    <source>
        <dbReference type="Pfam" id="PF20255"/>
    </source>
</evidence>
<evidence type="ECO:0000256" key="1">
    <source>
        <dbReference type="ARBA" id="ARBA00000707"/>
    </source>
</evidence>
<name>A0ABM4BVA1_HYDVU</name>
<protein>
    <recommendedName>
        <fullName evidence="2">ubiquitinyl hydrolase 1</fullName>
        <ecNumber evidence="2">3.4.19.12</ecNumber>
    </recommendedName>
</protein>
<dbReference type="InterPro" id="IPR027417">
    <property type="entry name" value="P-loop_NTPase"/>
</dbReference>
<dbReference type="GeneID" id="136080430"/>
<dbReference type="SUPFAM" id="SSF52540">
    <property type="entry name" value="P-loop containing nucleoside triphosphate hydrolases"/>
    <property type="match status" value="1"/>
</dbReference>
<dbReference type="InterPro" id="IPR046541">
    <property type="entry name" value="DUF6606"/>
</dbReference>
<accession>A0ABM4BVA1</accession>
<keyword evidence="4" id="KW-0833">Ubl conjugation pathway</keyword>
<dbReference type="RefSeq" id="XP_065653126.1">
    <property type="nucleotide sequence ID" value="XM_065797054.1"/>
</dbReference>
<keyword evidence="3" id="KW-0645">Protease</keyword>
<feature type="domain" description="DUF3638" evidence="8">
    <location>
        <begin position="2066"/>
        <end position="2282"/>
    </location>
</feature>
<keyword evidence="5" id="KW-0378">Hydrolase</keyword>
<evidence type="ECO:0000313" key="13">
    <source>
        <dbReference type="RefSeq" id="XP_065653127.1"/>
    </source>
</evidence>
<reference evidence="12 13" key="1">
    <citation type="submission" date="2025-05" db="UniProtKB">
        <authorList>
            <consortium name="RefSeq"/>
        </authorList>
    </citation>
    <scope>IDENTIFICATION</scope>
</reference>
<dbReference type="PANTHER" id="PTHR13367">
    <property type="entry name" value="UBIQUITIN THIOESTERASE"/>
    <property type="match status" value="1"/>
</dbReference>
<evidence type="ECO:0000259" key="9">
    <source>
        <dbReference type="Pfam" id="PF12359"/>
    </source>
</evidence>
<evidence type="ECO:0000256" key="4">
    <source>
        <dbReference type="ARBA" id="ARBA00022786"/>
    </source>
</evidence>
<keyword evidence="6" id="KW-0788">Thiol protease</keyword>
<organism evidence="11 12">
    <name type="scientific">Hydra vulgaris</name>
    <name type="common">Hydra</name>
    <name type="synonym">Hydra attenuata</name>
    <dbReference type="NCBI Taxonomy" id="6087"/>
    <lineage>
        <taxon>Eukaryota</taxon>
        <taxon>Metazoa</taxon>
        <taxon>Cnidaria</taxon>
        <taxon>Hydrozoa</taxon>
        <taxon>Hydroidolina</taxon>
        <taxon>Anthoathecata</taxon>
        <taxon>Aplanulata</taxon>
        <taxon>Hydridae</taxon>
        <taxon>Hydra</taxon>
    </lineage>
</organism>
<dbReference type="InterPro" id="IPR051346">
    <property type="entry name" value="OTU_Deubiquitinase"/>
</dbReference>
<dbReference type="EC" id="3.4.19.12" evidence="2"/>
<feature type="compositionally biased region" description="Basic and acidic residues" evidence="7">
    <location>
        <begin position="2835"/>
        <end position="2845"/>
    </location>
</feature>
<dbReference type="PANTHER" id="PTHR13367:SF33">
    <property type="entry name" value="P-LOOP CONTAINING NUCLEOSIDE TRIPHOSPHATE HYDROLASE PROTEIN"/>
    <property type="match status" value="1"/>
</dbReference>
<feature type="region of interest" description="Disordered" evidence="7">
    <location>
        <begin position="2823"/>
        <end position="2846"/>
    </location>
</feature>
<evidence type="ECO:0000256" key="2">
    <source>
        <dbReference type="ARBA" id="ARBA00012759"/>
    </source>
</evidence>
<evidence type="ECO:0000256" key="6">
    <source>
        <dbReference type="ARBA" id="ARBA00022807"/>
    </source>
</evidence>
<dbReference type="InterPro" id="IPR022105">
    <property type="entry name" value="DUF3645"/>
</dbReference>
<gene>
    <name evidence="12 13" type="primary">LOC136080430</name>
</gene>
<evidence type="ECO:0000256" key="3">
    <source>
        <dbReference type="ARBA" id="ARBA00022670"/>
    </source>
</evidence>
<dbReference type="Pfam" id="PF12359">
    <property type="entry name" value="DUF3645"/>
    <property type="match status" value="1"/>
</dbReference>
<feature type="domain" description="DUF6606" evidence="10">
    <location>
        <begin position="13"/>
        <end position="273"/>
    </location>
</feature>
<proteinExistence type="predicted"/>
<evidence type="ECO:0000313" key="11">
    <source>
        <dbReference type="Proteomes" id="UP001652625"/>
    </source>
</evidence>
<sequence length="3275" mass="375782">MKKNIQAEQLEFILHNVFLTRRLPLTADKTELDGTLVRFTFDCLRSWETPTPSIKLIQNTLHTWKNVQSSGVNENQILGALNALQPGQTFAIFVRAQNSVITIRRPNIDTENAVMSVSRTSASNETVMAAGDLFITFPERAVWVPFDRFLSKAFACQVATLCNNIFDKTLKTTSKAGISHADSCDVAEPFFVMSWLLGAMSGTREAVYDSNRVQKIIRDDVLSSKHSGSPWRRSGEWIAIKSVLQIILVTEIGTNEGTVVYKSLMIHIMVCFLDNFSNSTNEQDVLMQMMSKISRRMAKLKKLINDFNESSISKNCLLPNLTIQWVSEVLQNSYNVLQKHRKIAENQWRDYSKACGESVQINISAPNAHNNLIHSLSQIATSRLSQAFEEVKKPPSSHVPIPSCVNRSKPVTALFDIKFLESFGQDNHIEENIWDFEMWVRNVLWQNFSLNVSQFIKDSDKLFNLLKKYLDLSFPFYKNDPLGSSRMVLSAYMILAALDSIAIKEWTIMSQYRSSFDENLFAGLLIPRLDDMKNALAVQTYFTTRNKTAIYPCIISKLCEDSLGQKIAADNPEMQQKRNEILLHAKQQRQLKMFEFQREKKRYDEIMVKYSSISHTIGYKGSCYRCLKCKLLQRANSIRINVYEDPIPINCIWEQNLIVFELSIPASIRCIRDALFLIQHKLCGNQFQNRRMTQKWKDHPQLDRWVSSECYSSLVFLGSTAELFSNMRFKMVKVSNISDSDCYLKPCGLTICLFYETSIESFINVECEKAVQNIFHTMKAWNEPYNIEETWISGTTHTENEVLASQAKCPEHLDINEFKAFGSLRAGHRLQLRNLLRAFEMRLLNFEMSSVFALVAQILWQVGPAVQELSDDPVVYFESHCDLGNDEFCCKLIECLSDFLNSISENWKKHNQLQVVIIIALRMSSLSTESIRSKANLLLLRCRNIAEKWAIKIEKLLSDMMISAVKDTQQIRTKLVDVAAFAAITFDVDDSHVHLIVNENTFVSWLLAVARIHDNILLNNDIVDMERISLLRRVRHIGLRFENFAVQTLVSNGDEIFAKFLSLRWSDFRTGNCKNKWTSYLQPARQWYHNVFEVSADRTVKLQVSILSGKFLVDGNPVGRLPESITTSPDYVRIFGTCVFEVQPAAERSGTFVTLHKLQGSIFTFSLRAHGLVVVERRQEKDEYELIPSRVFEGYFPDHFVSSFSHWLCKQTKVLYFRPVKVNDCSFFKSDSNQHLSYQFDLQKKTLLDVQRKRYLVNIRSDTFDNIYNLGGMSRLEFKKFVHLWLHIKEINAQLQIKEQRLNVELPRLGLCFKEKTGKLFSREHEGMVVADRQGDFGTLFGLKNGLLLCEDDPKVNKDCLRRRVLLLPYAKKIELTESKNSCGQSVSINFDELLSPPCFAYHLDDRLCELRGPANQEAWLYLAFLHAMTSSSLPDHFTGLTGTESSMRLLQIGRTFSCKPLTRNAIHLLKSISNLAPARTFYPPHLKHMQNVTWLPNLRSTYGYEGLALAAKLLLSNAEKYQELYTQNIFENVKNENTNEIRKILNERAYWCHKYQLNPSACLNIDNEQKIGGPSLRQTAWTYNYDEKKTEVKWSRYLMETFYQWKGIRLDPSTNLWQIIKKKKQLKQSDNILFPSLLTWREISIPDSYLKLYELAQNVNEQSFCPFHFSLLLSFLAFNGEDVDLLFSLLAIAIMRINVKPPTVRDYDQLEETEFDIEAIRSVIKEEIKNFSLFSFQLSVSYSVEKVQEMYENSKDKAIKLIEDQAKEQWISRCFSFNSCDDIVNVRMLEGKINTLFTRWENNAKLKLFFTEIEMKIREWQPSLPLPIANLAYVDGSVPSFVNSNVSQISFKKNDLYFAIGNLSDNQEAKDLFRKLPLVNCNRVISNSNENNQSIPLASLCSNTTKSKDALVQYMHRSLQNSLEAFSELNELGTVEKEFKKADLTEEFNNIIKANTSKLKTWWKEVLYAMKPQKDDIVGQALVAGGLWRRLSPVVIIPCILPLTSFSRACLAINDKNAIPQNVVDRVGAVIVSWTAEQRAFRILKLLRDESPPAILSREIINQGHENWIPSENPEWLILELEGNFLIRRMQVDIARSMINANKNFVQQLNMGEGKTSVIVPLLAVSLSNLDQLVRVTILRSLLNTNYEALVDKLGGLLNRRVYIVPCHRNMNLKARKILDIHRECLADRGLMLTTPEYRLSLDLKTLEQCRKGDDNGIQLFKLRSWIRRHARDVLDEADEILNVKYQVVYTIGNQLLVDGGEQRWKIAQAVLTLVNRFAVNLLSIYGNKHIYFKVESSRGKDAFSNIRFLSSNLDMYETLCGKIVDCVLENQLPEISIAAKLGEEDKKYVRLYILSNNLSEKEELVAQLNELFSENLISQEKLLILRGILCFEVLHIALQKRWRVNFGVNPVSKTTQMAVPFRAKDVAAERTEFGHPDVAIILTQISYYMSGLNEAQMDDVFKRLDNCSYKHAEYERWIVAVGMDNVPKNLHTLNGVNLDDIEQREQLYSLLCYSMNVVNFWLSRAVFPKESKQFPHKISMSAWDLCLSKNKFGSGAKKPTTGFSGTNESQLLLPLTIKQEDLPQILGTNALVLSYLLQSENNNYYHFGPCADTLDEDILNKAVKTGARVLLDVGALMLQMDNEKVAQEWLRKLWENKQVCAAVFFGKDDCLMVCDRVGRKCLFSVSPYYHQLDRCVVYLDDIHTRGTDLRFPNNTIGCVTLGKGLTKDRLVQACMRMRLLGKGHSIYYCAANDVHLSITKQMKYNEREPQSADILRWAIGNSCDSVRDGLLHWSSQGLQRSIKDAAESAFKHNIAKIKSDKKKRESSCMMKRSINDASDREPQTSHNRWRAIEYSCDSVRTGLLNWSSQGLQRSNKDAAEYAFNHKDGNIKSGLKKLGLQCTEDEMLQLYHLYGGSRLLEPVPKIIKKSLNVSVNRFEKHFADDLDSIKNISEAIISIGNDILTRCNEYVSTYKRFANILDEEQERELEVELEEERHVYRPSFQIPHKPATSQAIKELATTGCFKNTSFVDIVPVNKIFDSTTRLSKFFVKDCWNPGLLVTKEFTTVVKGSNTNVEDFLFEISWLIVVDREPTLKRKLFIVISAFEANELLPIFRSAEQNRGVRLHMFAPRLHNFQNNFINEKGLVIPNFISPDVDDLLIAQLSVLGGGLFFNSEIDQDTYCKFLGCFSDNRAANGLQNPSIDKIDDSPPSKRQKLDISRTTGELQDCKRKMAIEILRARGRCLQSTSSHICLLLFHDIRSSLNNSDYGATND</sequence>
<evidence type="ECO:0000256" key="7">
    <source>
        <dbReference type="SAM" id="MobiDB-lite"/>
    </source>
</evidence>
<evidence type="ECO:0000313" key="12">
    <source>
        <dbReference type="RefSeq" id="XP_065653126.1"/>
    </source>
</evidence>
<dbReference type="Proteomes" id="UP001652625">
    <property type="component" value="Chromosome 05"/>
</dbReference>
<dbReference type="Pfam" id="PF12340">
    <property type="entry name" value="DUF3638"/>
    <property type="match status" value="1"/>
</dbReference>
<dbReference type="InterPro" id="IPR022099">
    <property type="entry name" value="DUF3638"/>
</dbReference>